<dbReference type="HOGENOM" id="CLU_1315773_0_0_1"/>
<reference evidence="1 2" key="1">
    <citation type="submission" date="2014-04" db="EMBL/GenBank/DDBJ databases">
        <authorList>
            <consortium name="DOE Joint Genome Institute"/>
            <person name="Kuo A."/>
            <person name="Kohler A."/>
            <person name="Jargeat P."/>
            <person name="Nagy L.G."/>
            <person name="Floudas D."/>
            <person name="Copeland A."/>
            <person name="Barry K.W."/>
            <person name="Cichocki N."/>
            <person name="Veneault-Fourrey C."/>
            <person name="LaButti K."/>
            <person name="Lindquist E.A."/>
            <person name="Lipzen A."/>
            <person name="Lundell T."/>
            <person name="Morin E."/>
            <person name="Murat C."/>
            <person name="Sun H."/>
            <person name="Tunlid A."/>
            <person name="Henrissat B."/>
            <person name="Grigoriev I.V."/>
            <person name="Hibbett D.S."/>
            <person name="Martin F."/>
            <person name="Nordberg H.P."/>
            <person name="Cantor M.N."/>
            <person name="Hua S.X."/>
        </authorList>
    </citation>
    <scope>NUCLEOTIDE SEQUENCE [LARGE SCALE GENOMIC DNA]</scope>
    <source>
        <strain evidence="1 2">Ve08.2h10</strain>
    </source>
</reference>
<keyword evidence="2" id="KW-1185">Reference proteome</keyword>
<gene>
    <name evidence="1" type="ORF">PAXRUDRAFT_390245</name>
</gene>
<sequence length="209" mass="23674">MELERLRSQFSLLFKAMQLAAKAKAAVPLTSKSNSNIESLQLLLHTSWDWKSIVVNSRHREFQHIAGVTTLEFGIIEEYRMRLITSTPGALYLRSVLAGALKKEHRPGIFGAPTRDAKFRFADRIDLPAHDTLPTFSIEELLPRLEATQEWRSDEMAVQNLVKVIERCPLSWRDPSNEDDSKSPPLDPQVEAVLVQLVKVGTIFSNILL</sequence>
<dbReference type="Proteomes" id="UP000054538">
    <property type="component" value="Unassembled WGS sequence"/>
</dbReference>
<dbReference type="EMBL" id="KN827076">
    <property type="protein sequence ID" value="KIK77236.1"/>
    <property type="molecule type" value="Genomic_DNA"/>
</dbReference>
<protein>
    <submittedName>
        <fullName evidence="1">Uncharacterized protein</fullName>
    </submittedName>
</protein>
<dbReference type="AlphaFoldDB" id="A0A0D0D103"/>
<proteinExistence type="predicted"/>
<evidence type="ECO:0000313" key="2">
    <source>
        <dbReference type="Proteomes" id="UP000054538"/>
    </source>
</evidence>
<accession>A0A0D0D103</accession>
<evidence type="ECO:0000313" key="1">
    <source>
        <dbReference type="EMBL" id="KIK77236.1"/>
    </source>
</evidence>
<dbReference type="OrthoDB" id="2672326at2759"/>
<dbReference type="InParanoid" id="A0A0D0D103"/>
<reference evidence="2" key="2">
    <citation type="submission" date="2015-01" db="EMBL/GenBank/DDBJ databases">
        <title>Evolutionary Origins and Diversification of the Mycorrhizal Mutualists.</title>
        <authorList>
            <consortium name="DOE Joint Genome Institute"/>
            <consortium name="Mycorrhizal Genomics Consortium"/>
            <person name="Kohler A."/>
            <person name="Kuo A."/>
            <person name="Nagy L.G."/>
            <person name="Floudas D."/>
            <person name="Copeland A."/>
            <person name="Barry K.W."/>
            <person name="Cichocki N."/>
            <person name="Veneault-Fourrey C."/>
            <person name="LaButti K."/>
            <person name="Lindquist E.A."/>
            <person name="Lipzen A."/>
            <person name="Lundell T."/>
            <person name="Morin E."/>
            <person name="Murat C."/>
            <person name="Riley R."/>
            <person name="Ohm R."/>
            <person name="Sun H."/>
            <person name="Tunlid A."/>
            <person name="Henrissat B."/>
            <person name="Grigoriev I.V."/>
            <person name="Hibbett D.S."/>
            <person name="Martin F."/>
        </authorList>
    </citation>
    <scope>NUCLEOTIDE SEQUENCE [LARGE SCALE GENOMIC DNA]</scope>
    <source>
        <strain evidence="2">Ve08.2h10</strain>
    </source>
</reference>
<organism evidence="1 2">
    <name type="scientific">Paxillus rubicundulus Ve08.2h10</name>
    <dbReference type="NCBI Taxonomy" id="930991"/>
    <lineage>
        <taxon>Eukaryota</taxon>
        <taxon>Fungi</taxon>
        <taxon>Dikarya</taxon>
        <taxon>Basidiomycota</taxon>
        <taxon>Agaricomycotina</taxon>
        <taxon>Agaricomycetes</taxon>
        <taxon>Agaricomycetidae</taxon>
        <taxon>Boletales</taxon>
        <taxon>Paxilineae</taxon>
        <taxon>Paxillaceae</taxon>
        <taxon>Paxillus</taxon>
    </lineage>
</organism>
<name>A0A0D0D103_9AGAM</name>